<dbReference type="AlphaFoldDB" id="A0A1E3QWS5"/>
<dbReference type="InterPro" id="IPR036465">
    <property type="entry name" value="vWFA_dom_sf"/>
</dbReference>
<keyword evidence="12 14" id="KW-0539">Nucleus</keyword>
<evidence type="ECO:0000256" key="14">
    <source>
        <dbReference type="RuleBase" id="RU368090"/>
    </source>
</evidence>
<keyword evidence="7 14" id="KW-0863">Zinc-finger</keyword>
<evidence type="ECO:0000313" key="16">
    <source>
        <dbReference type="EMBL" id="ODQ81954.1"/>
    </source>
</evidence>
<keyword evidence="5 14" id="KW-0479">Metal-binding</keyword>
<name>A0A1E3QWS5_9ASCO</name>
<dbReference type="GO" id="GO:0000439">
    <property type="term" value="C:transcription factor TFIIH core complex"/>
    <property type="evidence" value="ECO:0007669"/>
    <property type="project" value="UniProtKB-UniRule"/>
</dbReference>
<feature type="region of interest" description="Disordered" evidence="15">
    <location>
        <begin position="306"/>
        <end position="331"/>
    </location>
</feature>
<keyword evidence="8 14" id="KW-0862">Zinc</keyword>
<dbReference type="OrthoDB" id="17307at2759"/>
<evidence type="ECO:0000256" key="2">
    <source>
        <dbReference type="ARBA" id="ARBA00004123"/>
    </source>
</evidence>
<sequence>MDAIAESVFDNTMPHAAVDDTPSHLSVILETSAAGWLAIPQTTLKQVSEALLVALNAHLASNTSNQVSVLASGVQRSEFLFPTPEDTHAKHHNGTSTLVSSKLYSLFRHVDEEVLHRLDAHIQTEGNGCDKGTLAGGTSMALAYIRRCQAETAALKARILIISITDDSAIPYIPVMNCIFAAQKMKTSIDVCQLGPASSFLQQAADATGGVYMDVKHPQGLIQYLTTAFFVDTSLRPFMVLPSQNNVDFRASCFVTGGVVERGYVCGVCLCILKDVPQRNFCPVCGSRFDDLVISKLRRGPVVTRKKKRKTDALQTPLTPAAEQPEAVTDD</sequence>
<dbReference type="GO" id="GO:0005675">
    <property type="term" value="C:transcription factor TFIIH holo complex"/>
    <property type="evidence" value="ECO:0007669"/>
    <property type="project" value="UniProtKB-UniRule"/>
</dbReference>
<organism evidence="16 17">
    <name type="scientific">Babjeviella inositovora NRRL Y-12698</name>
    <dbReference type="NCBI Taxonomy" id="984486"/>
    <lineage>
        <taxon>Eukaryota</taxon>
        <taxon>Fungi</taxon>
        <taxon>Dikarya</taxon>
        <taxon>Ascomycota</taxon>
        <taxon>Saccharomycotina</taxon>
        <taxon>Pichiomycetes</taxon>
        <taxon>Serinales incertae sedis</taxon>
        <taxon>Babjeviella</taxon>
    </lineage>
</organism>
<evidence type="ECO:0000313" key="17">
    <source>
        <dbReference type="Proteomes" id="UP000094336"/>
    </source>
</evidence>
<comment type="subunit">
    <text evidence="14">Component of the 7-subunit TFIIH core complex composed of XPB/SSL2, XPD/RAD3, SSL1, TFB1, TFB2, TFB4 and TFB5, which is active in NER. The core complex associates with the 3-subunit CTD-kinase module TFIIK composed of CCL1, KIN28 and TFB3 to form the 10-subunit holoenzyme (holo-TFIIH) active in transcription.</text>
</comment>
<reference evidence="17" key="1">
    <citation type="submission" date="2016-05" db="EMBL/GenBank/DDBJ databases">
        <title>Comparative genomics of biotechnologically important yeasts.</title>
        <authorList>
            <consortium name="DOE Joint Genome Institute"/>
            <person name="Riley R."/>
            <person name="Haridas S."/>
            <person name="Wolfe K.H."/>
            <person name="Lopes M.R."/>
            <person name="Hittinger C.T."/>
            <person name="Goker M."/>
            <person name="Salamov A."/>
            <person name="Wisecaver J."/>
            <person name="Long T.M."/>
            <person name="Aerts A.L."/>
            <person name="Barry K."/>
            <person name="Choi C."/>
            <person name="Clum A."/>
            <person name="Coughlan A.Y."/>
            <person name="Deshpande S."/>
            <person name="Douglass A.P."/>
            <person name="Hanson S.J."/>
            <person name="Klenk H.-P."/>
            <person name="Labutti K."/>
            <person name="Lapidus A."/>
            <person name="Lindquist E."/>
            <person name="Lipzen A."/>
            <person name="Meier-Kolthoff J.P."/>
            <person name="Ohm R.A."/>
            <person name="Otillar R.P."/>
            <person name="Pangilinan J."/>
            <person name="Peng Y."/>
            <person name="Rokas A."/>
            <person name="Rosa C.A."/>
            <person name="Scheuner C."/>
            <person name="Sibirny A.A."/>
            <person name="Slot J.C."/>
            <person name="Stielow J.B."/>
            <person name="Sun H."/>
            <person name="Kurtzman C.P."/>
            <person name="Blackwell M."/>
            <person name="Grigoriev I.V."/>
            <person name="Jeffries T.W."/>
        </authorList>
    </citation>
    <scope>NUCLEOTIDE SEQUENCE [LARGE SCALE GENOMIC DNA]</scope>
    <source>
        <strain evidence="17">NRRL Y-12698</strain>
    </source>
</reference>
<evidence type="ECO:0000256" key="13">
    <source>
        <dbReference type="ARBA" id="ARBA00033341"/>
    </source>
</evidence>
<protein>
    <recommendedName>
        <fullName evidence="4 14">General transcription and DNA repair factor IIH subunit TFB4</fullName>
        <shortName evidence="14">TFIIH subunit TFB4</shortName>
    </recommendedName>
    <alternativeName>
        <fullName evidence="13 14">RNA polymerase II transcription factor B subunit 4</fullName>
    </alternativeName>
</protein>
<accession>A0A1E3QWS5</accession>
<dbReference type="PANTHER" id="PTHR12831:SF0">
    <property type="entry name" value="GENERAL TRANSCRIPTION FACTOR IIH SUBUNIT 3"/>
    <property type="match status" value="1"/>
</dbReference>
<keyword evidence="10 14" id="KW-0804">Transcription</keyword>
<dbReference type="GO" id="GO:0006367">
    <property type="term" value="P:transcription initiation at RNA polymerase II promoter"/>
    <property type="evidence" value="ECO:0007669"/>
    <property type="project" value="EnsemblFungi"/>
</dbReference>
<dbReference type="InterPro" id="IPR004600">
    <property type="entry name" value="TFIIH_Tfb4/GTF2H3"/>
</dbReference>
<keyword evidence="17" id="KW-1185">Reference proteome</keyword>
<dbReference type="EMBL" id="KV454427">
    <property type="protein sequence ID" value="ODQ81954.1"/>
    <property type="molecule type" value="Genomic_DNA"/>
</dbReference>
<evidence type="ECO:0000256" key="4">
    <source>
        <dbReference type="ARBA" id="ARBA00021280"/>
    </source>
</evidence>
<proteinExistence type="inferred from homology"/>
<evidence type="ECO:0000256" key="6">
    <source>
        <dbReference type="ARBA" id="ARBA00022763"/>
    </source>
</evidence>
<dbReference type="GeneID" id="30145953"/>
<dbReference type="PANTHER" id="PTHR12831">
    <property type="entry name" value="TRANSCRIPTION INITIATION FACTOR IIH TFIIH , POLYPEPTIDE 3-RELATED"/>
    <property type="match status" value="1"/>
</dbReference>
<evidence type="ECO:0000256" key="7">
    <source>
        <dbReference type="ARBA" id="ARBA00022771"/>
    </source>
</evidence>
<gene>
    <name evidence="16" type="ORF">BABINDRAFT_160172</name>
</gene>
<evidence type="ECO:0000256" key="1">
    <source>
        <dbReference type="ARBA" id="ARBA00002817"/>
    </source>
</evidence>
<dbReference type="Gene3D" id="3.40.50.410">
    <property type="entry name" value="von Willebrand factor, type A domain"/>
    <property type="match status" value="1"/>
</dbReference>
<evidence type="ECO:0000256" key="12">
    <source>
        <dbReference type="ARBA" id="ARBA00023242"/>
    </source>
</evidence>
<keyword evidence="11 14" id="KW-0234">DNA repair</keyword>
<dbReference type="Pfam" id="PF03850">
    <property type="entry name" value="Tfb4"/>
    <property type="match status" value="1"/>
</dbReference>
<evidence type="ECO:0000256" key="3">
    <source>
        <dbReference type="ARBA" id="ARBA00005273"/>
    </source>
</evidence>
<dbReference type="Proteomes" id="UP000094336">
    <property type="component" value="Unassembled WGS sequence"/>
</dbReference>
<dbReference type="GO" id="GO:0008270">
    <property type="term" value="F:zinc ion binding"/>
    <property type="evidence" value="ECO:0007669"/>
    <property type="project" value="UniProtKB-KW"/>
</dbReference>
<dbReference type="GO" id="GO:0006355">
    <property type="term" value="P:regulation of DNA-templated transcription"/>
    <property type="evidence" value="ECO:0007669"/>
    <property type="project" value="InterPro"/>
</dbReference>
<comment type="function">
    <text evidence="1 14">Component of the general transcription and DNA repair factor IIH (TFIIH) core complex, which is involved in general and transcription-coupled nucleotide excision repair (NER) of damaged DNA and, when complexed to TFIIK, in RNA transcription by RNA polymerase II. In NER, TFIIH acts by opening DNA around the lesion to allow the excision of the damaged oligonucleotide and its replacement by a new DNA fragment. In transcription, TFIIH has an essential role in transcription initiation. When the pre-initiation complex (PIC) has been established, TFIIH is required for promoter opening and promoter escape. Phosphorylation of the C-terminal tail (CTD) of the largest subunit of RNA polymerase II by the kinase module TFIIK controls the initiation of transcription.</text>
</comment>
<dbReference type="GO" id="GO:0006289">
    <property type="term" value="P:nucleotide-excision repair"/>
    <property type="evidence" value="ECO:0007669"/>
    <property type="project" value="UniProtKB-UniRule"/>
</dbReference>
<keyword evidence="6 14" id="KW-0227">DNA damage</keyword>
<evidence type="ECO:0000256" key="8">
    <source>
        <dbReference type="ARBA" id="ARBA00022833"/>
    </source>
</evidence>
<comment type="similarity">
    <text evidence="3 14">Belongs to the TFB4 family.</text>
</comment>
<keyword evidence="9 14" id="KW-0805">Transcription regulation</keyword>
<comment type="subcellular location">
    <subcellularLocation>
        <location evidence="2 14">Nucleus</location>
    </subcellularLocation>
</comment>
<evidence type="ECO:0000256" key="11">
    <source>
        <dbReference type="ARBA" id="ARBA00023204"/>
    </source>
</evidence>
<dbReference type="GO" id="GO:0000112">
    <property type="term" value="C:nucleotide-excision repair factor 3 complex"/>
    <property type="evidence" value="ECO:0007669"/>
    <property type="project" value="EnsemblFungi"/>
</dbReference>
<dbReference type="RefSeq" id="XP_018987282.1">
    <property type="nucleotide sequence ID" value="XM_019128100.1"/>
</dbReference>
<evidence type="ECO:0000256" key="5">
    <source>
        <dbReference type="ARBA" id="ARBA00022723"/>
    </source>
</evidence>
<dbReference type="STRING" id="984486.A0A1E3QWS5"/>
<evidence type="ECO:0000256" key="9">
    <source>
        <dbReference type="ARBA" id="ARBA00023015"/>
    </source>
</evidence>
<evidence type="ECO:0000256" key="15">
    <source>
        <dbReference type="SAM" id="MobiDB-lite"/>
    </source>
</evidence>
<evidence type="ECO:0000256" key="10">
    <source>
        <dbReference type="ARBA" id="ARBA00023163"/>
    </source>
</evidence>